<dbReference type="Proteomes" id="UP000249203">
    <property type="component" value="Unassembled WGS sequence"/>
</dbReference>
<gene>
    <name evidence="4" type="ORF">B0I24_101297</name>
    <name evidence="5" type="ORF">CWE07_01425</name>
</gene>
<keyword evidence="2" id="KW-0732">Signal</keyword>
<evidence type="ECO:0000313" key="4">
    <source>
        <dbReference type="EMBL" id="RAK01673.1"/>
    </source>
</evidence>
<dbReference type="Proteomes" id="UP000287865">
    <property type="component" value="Unassembled WGS sequence"/>
</dbReference>
<keyword evidence="7" id="KW-1185">Reference proteome</keyword>
<dbReference type="RefSeq" id="WP_111568150.1">
    <property type="nucleotide sequence ID" value="NZ_PIPK01000001.1"/>
</dbReference>
<protein>
    <submittedName>
        <fullName evidence="4">Acylaminoacyl-peptidase</fullName>
    </submittedName>
    <submittedName>
        <fullName evidence="5">S9 family peptidase</fullName>
    </submittedName>
</protein>
<dbReference type="GO" id="GO:0006508">
    <property type="term" value="P:proteolysis"/>
    <property type="evidence" value="ECO:0007669"/>
    <property type="project" value="InterPro"/>
</dbReference>
<reference evidence="4 6" key="2">
    <citation type="submission" date="2018-06" db="EMBL/GenBank/DDBJ databases">
        <title>Genomic Encyclopedia of Type Strains, Phase III (KMG-III): the genomes of soil and plant-associated and newly described type strains.</title>
        <authorList>
            <person name="Whitman W."/>
        </authorList>
    </citation>
    <scope>NUCLEOTIDE SEQUENCE [LARGE SCALE GENOMIC DNA]</scope>
    <source>
        <strain evidence="4 6">CGMCC 1.15366</strain>
    </source>
</reference>
<dbReference type="EMBL" id="PIPK01000001">
    <property type="protein sequence ID" value="RUO28495.1"/>
    <property type="molecule type" value="Genomic_DNA"/>
</dbReference>
<dbReference type="InterPro" id="IPR011042">
    <property type="entry name" value="6-blade_b-propeller_TolB-like"/>
</dbReference>
<dbReference type="EMBL" id="QLMD01000001">
    <property type="protein sequence ID" value="RAK01673.1"/>
    <property type="molecule type" value="Genomic_DNA"/>
</dbReference>
<dbReference type="Pfam" id="PF00326">
    <property type="entry name" value="Peptidase_S9"/>
    <property type="match status" value="1"/>
</dbReference>
<dbReference type="InterPro" id="IPR029058">
    <property type="entry name" value="AB_hydrolase_fold"/>
</dbReference>
<dbReference type="InterPro" id="IPR001375">
    <property type="entry name" value="Peptidase_S9_cat"/>
</dbReference>
<dbReference type="PANTHER" id="PTHR42776:SF27">
    <property type="entry name" value="DIPEPTIDYL PEPTIDASE FAMILY MEMBER 6"/>
    <property type="match status" value="1"/>
</dbReference>
<evidence type="ECO:0000313" key="6">
    <source>
        <dbReference type="Proteomes" id="UP000249203"/>
    </source>
</evidence>
<name>A0A327X702_9GAMM</name>
<reference evidence="5 7" key="1">
    <citation type="journal article" date="2018" name="Front. Microbiol.">
        <title>Genome-Based Analysis Reveals the Taxonomy and Diversity of the Family Idiomarinaceae.</title>
        <authorList>
            <person name="Liu Y."/>
            <person name="Lai Q."/>
            <person name="Shao Z."/>
        </authorList>
    </citation>
    <scope>NUCLEOTIDE SEQUENCE [LARGE SCALE GENOMIC DNA]</scope>
    <source>
        <strain evidence="5 7">CF12-14</strain>
    </source>
</reference>
<feature type="domain" description="Peptidase S9 prolyl oligopeptidase catalytic" evidence="3">
    <location>
        <begin position="602"/>
        <end position="807"/>
    </location>
</feature>
<dbReference type="PANTHER" id="PTHR42776">
    <property type="entry name" value="SERINE PEPTIDASE S9 FAMILY MEMBER"/>
    <property type="match status" value="1"/>
</dbReference>
<dbReference type="Gene3D" id="3.40.50.1820">
    <property type="entry name" value="alpha/beta hydrolase"/>
    <property type="match status" value="1"/>
</dbReference>
<dbReference type="SUPFAM" id="SSF82171">
    <property type="entry name" value="DPP6 N-terminal domain-like"/>
    <property type="match status" value="1"/>
</dbReference>
<feature type="chain" id="PRO_5016445552" evidence="2">
    <location>
        <begin position="31"/>
        <end position="819"/>
    </location>
</feature>
<feature type="signal peptide" evidence="2">
    <location>
        <begin position="1"/>
        <end position="30"/>
    </location>
</feature>
<comment type="caution">
    <text evidence="4">The sequence shown here is derived from an EMBL/GenBank/DDBJ whole genome shotgun (WGS) entry which is preliminary data.</text>
</comment>
<evidence type="ECO:0000313" key="5">
    <source>
        <dbReference type="EMBL" id="RUO28495.1"/>
    </source>
</evidence>
<evidence type="ECO:0000259" key="3">
    <source>
        <dbReference type="Pfam" id="PF00326"/>
    </source>
</evidence>
<dbReference type="AlphaFoldDB" id="A0A327X702"/>
<accession>A0A327X702</accession>
<proteinExistence type="predicted"/>
<dbReference type="Gene3D" id="2.120.10.30">
    <property type="entry name" value="TolB, C-terminal domain"/>
    <property type="match status" value="1"/>
</dbReference>
<evidence type="ECO:0000256" key="2">
    <source>
        <dbReference type="SAM" id="SignalP"/>
    </source>
</evidence>
<keyword evidence="1" id="KW-0378">Hydrolase</keyword>
<evidence type="ECO:0000256" key="1">
    <source>
        <dbReference type="ARBA" id="ARBA00022801"/>
    </source>
</evidence>
<dbReference type="SUPFAM" id="SSF53474">
    <property type="entry name" value="alpha/beta-Hydrolases"/>
    <property type="match status" value="1"/>
</dbReference>
<organism evidence="4 6">
    <name type="scientific">Aliidiomarina maris</name>
    <dbReference type="NCBI Taxonomy" id="531312"/>
    <lineage>
        <taxon>Bacteria</taxon>
        <taxon>Pseudomonadati</taxon>
        <taxon>Pseudomonadota</taxon>
        <taxon>Gammaproteobacteria</taxon>
        <taxon>Alteromonadales</taxon>
        <taxon>Idiomarinaceae</taxon>
        <taxon>Aliidiomarina</taxon>
    </lineage>
</organism>
<dbReference type="OrthoDB" id="9812921at2"/>
<evidence type="ECO:0000313" key="7">
    <source>
        <dbReference type="Proteomes" id="UP000287865"/>
    </source>
</evidence>
<sequence>MTTSRQIGFSGLAGWLLAGATLGLSTQASAIDRDAVWVNPINQPSHLSWYQSSRADAISQSLIQPWLQQEASGDALSQWSSQQSSALLYVPMGVDRFVQGTLVVEAAEHSRVFVNGRQINGRNVDGHSHYELALQTGDHQVLVLVGGVEDWSQVQLDWQGKADHDVVDTTRPQAHRLYAEQLFDAQTTTNVSLSPDGEYVVWQRQHFSEATGDSPQMQTQLYHLASREVVFEWADNASQFSWSPNSQQLAFMRNDQLHTMQVGSGDVTRQTAALERLSSLRWLNDETLMFTLMEREDEHDGQVKRYRALEDRWNYFRQQADVFTYSLNDGVLSQVTELAGRISLQDTHADGDYVLVSQSLVDYAEPPHSLTRLLQIEIASGEVETIGEYRTFNQARYAPEGLYVVAGPEFGDGAGLALNDSELMANNYDGQLYRVSMNGADVTPLSRDFDPAISQIMPTANGDLVVQTTDRDRSVLYHFNAQQGRFHRVDQVVDVIDTASVSQQSTPRVVYAGTLMSAPQRTYFADIGDSAQLLWDSADDAYRLNRDANTREWNFTNERGDTIYGRIYLPHNFDESRQYPALVYYYGGTTPVTRNFTGRYPFNLWADMGYVVYVLQPTGAIGFGQDFSARHVNAWGEYTTDDIIQGTRRFIEQHDFVDADRVGNLGASYGGFMTMLLATQTDLFAASMSHAGISHISSYWGHGWWGFGYSGEASKGSFPWNAPELYRERSPLNFADRINTPLLLIHGDSDTNVPPGESHMMYTALKMLDKDVELVEFIGEDHAINRRTPRLLWWQTYMAFFDKHLKDEPQWWDYLYADR</sequence>
<dbReference type="GO" id="GO:0004252">
    <property type="term" value="F:serine-type endopeptidase activity"/>
    <property type="evidence" value="ECO:0007669"/>
    <property type="project" value="TreeGrafter"/>
</dbReference>